<accession>A0ABU5DMN1</accession>
<dbReference type="SUPFAM" id="SSF55785">
    <property type="entry name" value="PYP-like sensor domain (PAS domain)"/>
    <property type="match status" value="1"/>
</dbReference>
<dbReference type="EMBL" id="JAXCLA010000008">
    <property type="protein sequence ID" value="MDY0747562.1"/>
    <property type="molecule type" value="Genomic_DNA"/>
</dbReference>
<dbReference type="PROSITE" id="PS50112">
    <property type="entry name" value="PAS"/>
    <property type="match status" value="1"/>
</dbReference>
<dbReference type="InterPro" id="IPR035965">
    <property type="entry name" value="PAS-like_dom_sf"/>
</dbReference>
<dbReference type="Pfam" id="PF08448">
    <property type="entry name" value="PAS_4"/>
    <property type="match status" value="1"/>
</dbReference>
<dbReference type="SMART" id="SM00091">
    <property type="entry name" value="PAS"/>
    <property type="match status" value="1"/>
</dbReference>
<protein>
    <submittedName>
        <fullName evidence="2">PAS domain-containing protein</fullName>
    </submittedName>
</protein>
<name>A0ABU5DMN1_9BURK</name>
<sequence length="195" mass="21340">MDREIASSRNWIDLRSRAAARLAGQEMDLKRASPSEAMRVLFELASSPENAADALALLHELQVHQVELELQGEELRDSRAELEAALARQIELYEVAPVACFTVDAETRLHEMNLGAARLLGSDRDTLLGMSLTRFLTEGSADALLTLLKNVAQGKSRMTCKLDLLGVEQRPLAVQAGATRDPAGDRFLIAFVEVG</sequence>
<evidence type="ECO:0000313" key="3">
    <source>
        <dbReference type="Proteomes" id="UP001285263"/>
    </source>
</evidence>
<proteinExistence type="predicted"/>
<keyword evidence="3" id="KW-1185">Reference proteome</keyword>
<evidence type="ECO:0000313" key="2">
    <source>
        <dbReference type="EMBL" id="MDY0747562.1"/>
    </source>
</evidence>
<feature type="domain" description="PAS" evidence="1">
    <location>
        <begin position="85"/>
        <end position="155"/>
    </location>
</feature>
<dbReference type="RefSeq" id="WP_320425525.1">
    <property type="nucleotide sequence ID" value="NZ_JAXCLA010000008.1"/>
</dbReference>
<dbReference type="Gene3D" id="3.30.450.20">
    <property type="entry name" value="PAS domain"/>
    <property type="match status" value="1"/>
</dbReference>
<gene>
    <name evidence="2" type="ORF">SNE35_23870</name>
</gene>
<dbReference type="Proteomes" id="UP001285263">
    <property type="component" value="Unassembled WGS sequence"/>
</dbReference>
<reference evidence="2 3" key="1">
    <citation type="submission" date="2023-11" db="EMBL/GenBank/DDBJ databases">
        <title>Paucibacter sp. nov., isolated from fresh soil in Korea.</title>
        <authorList>
            <person name="Le N.T.T."/>
        </authorList>
    </citation>
    <scope>NUCLEOTIDE SEQUENCE [LARGE SCALE GENOMIC DNA]</scope>
    <source>
        <strain evidence="2 3">R3-3</strain>
    </source>
</reference>
<organism evidence="2 3">
    <name type="scientific">Roseateles agri</name>
    <dbReference type="NCBI Taxonomy" id="3098619"/>
    <lineage>
        <taxon>Bacteria</taxon>
        <taxon>Pseudomonadati</taxon>
        <taxon>Pseudomonadota</taxon>
        <taxon>Betaproteobacteria</taxon>
        <taxon>Burkholderiales</taxon>
        <taxon>Sphaerotilaceae</taxon>
        <taxon>Roseateles</taxon>
    </lineage>
</organism>
<dbReference type="InterPro" id="IPR000014">
    <property type="entry name" value="PAS"/>
</dbReference>
<comment type="caution">
    <text evidence="2">The sequence shown here is derived from an EMBL/GenBank/DDBJ whole genome shotgun (WGS) entry which is preliminary data.</text>
</comment>
<evidence type="ECO:0000259" key="1">
    <source>
        <dbReference type="PROSITE" id="PS50112"/>
    </source>
</evidence>
<dbReference type="CDD" id="cd00130">
    <property type="entry name" value="PAS"/>
    <property type="match status" value="1"/>
</dbReference>
<dbReference type="InterPro" id="IPR013656">
    <property type="entry name" value="PAS_4"/>
</dbReference>